<name>A0A916UGC8_9SPHI</name>
<reference evidence="2" key="2">
    <citation type="submission" date="2020-09" db="EMBL/GenBank/DDBJ databases">
        <authorList>
            <person name="Sun Q."/>
            <person name="Zhou Y."/>
        </authorList>
    </citation>
    <scope>NUCLEOTIDE SEQUENCE</scope>
    <source>
        <strain evidence="2">CGMCC 1.15343</strain>
    </source>
</reference>
<sequence length="1097" mass="122314">MNLKTFIGTLLATATLSYSSIAQTSTALMPSMENVVPPSPNVAAISKFGNIPVGLSTGIPSVGVPIYEWKGQNFGINFKVSLDYHAGGIKVDEMASTIGLGWALNAGGVISRTKRGIPDEFPTDGFLDRKLPIDAYDGNVPVDYANSDRLFYRMNAGYIDTQNDIFTYSFNGRSGRFVLGKNNDSLFLDNAKLKLVKEKQVIGGLTLFTKFTIIDELGYKYIFSAYETTLENPSSFSGNYTSAWHLTEIVNPSGKDHIVLQYDDTDMHVGTSMSSTQAIPVTLDGNKDSHYAVGGSQPFVRTKRIKSIIFPDQNTVNFTYDNIRRQDVGNSNDYLLKKITISKGPTSRGFLLNQNYSLGGRATLLSVREVGGTQEIPLKPYIFEYYTDSPLPQRLTSSQDHWGYPNGNTGPLIPHEFFPAPGGQFPPYREFSGGNRDTDPSRIKAGSITKITYPTGGYTVFDLEANTAKDNWLEQNVIVSVPGPPYEDRYISAPVSSANNPAGTESFTFQGENGTFTSFKIQFAPGGCNFDCALKFEIYNASGILVTTQQADFSSGTTTTVEKTFSLLGLVKGANYSIRIYTINTTDFYKNVSIEWREVRSGTPVQHNLVHVQPFVGGLRAKRISDYLPGSATPATVKEYEYVMEDGTTSSGALGFRPIYSQMAFYDYKHNETIPEPPGYFRNAPDNYILRYASSVYDLAYANGSPVTYKRVVERIGQGNNNVGKIVRYFTNFSDSPPVVHNVFPTIPTSLSRHSYGLLLKEETYNAAGSLLKKTENLYNMINNTYASSQSRVENFRSISLAPVRFLCPKSHTSTHVHPANTPYYFLSSSFTPVEGRAELTQSKTTEFAGGKQAEVVTKYTYDPETYLPKQTVLINSKKEEKKTVLSYPKDFLSTPVYKAMYDKNIIKPVILEQLYTNQTLDFSRYTDYKNWSADVYEAELISTVFKSNTGKDPRIRYLKYDLHGTPLSVQQERGTKVCYIWGYGGDYLVAKVSNIDYVTLENLLGGATAIEAFRNNKTITESAITTFLAPLRTYVTNTKDVLMTDFRYDTLKGIVSQTDEKGITTGYEYDEFQRLMNIRDFGGNIIKNFKYNQQGQ</sequence>
<organism evidence="2 3">
    <name type="scientific">Pedobacter quisquiliarum</name>
    <dbReference type="NCBI Taxonomy" id="1834438"/>
    <lineage>
        <taxon>Bacteria</taxon>
        <taxon>Pseudomonadati</taxon>
        <taxon>Bacteroidota</taxon>
        <taxon>Sphingobacteriia</taxon>
        <taxon>Sphingobacteriales</taxon>
        <taxon>Sphingobacteriaceae</taxon>
        <taxon>Pedobacter</taxon>
    </lineage>
</organism>
<comment type="caution">
    <text evidence="2">The sequence shown here is derived from an EMBL/GenBank/DDBJ whole genome shotgun (WGS) entry which is preliminary data.</text>
</comment>
<accession>A0A916UGC8</accession>
<dbReference type="AlphaFoldDB" id="A0A916UGC8"/>
<gene>
    <name evidence="2" type="ORF">GCM10011387_27600</name>
</gene>
<dbReference type="RefSeq" id="WP_188627514.1">
    <property type="nucleotide sequence ID" value="NZ_BMIL01000010.1"/>
</dbReference>
<dbReference type="Gene3D" id="2.180.10.10">
    <property type="entry name" value="RHS repeat-associated core"/>
    <property type="match status" value="1"/>
</dbReference>
<dbReference type="EMBL" id="BMIL01000010">
    <property type="protein sequence ID" value="GGC72578.1"/>
    <property type="molecule type" value="Genomic_DNA"/>
</dbReference>
<evidence type="ECO:0000313" key="2">
    <source>
        <dbReference type="EMBL" id="GGC72578.1"/>
    </source>
</evidence>
<dbReference type="Proteomes" id="UP000651668">
    <property type="component" value="Unassembled WGS sequence"/>
</dbReference>
<evidence type="ECO:0000313" key="3">
    <source>
        <dbReference type="Proteomes" id="UP000651668"/>
    </source>
</evidence>
<feature type="chain" id="PRO_5037756022" description="YD repeat-containing protein" evidence="1">
    <location>
        <begin position="23"/>
        <end position="1097"/>
    </location>
</feature>
<protein>
    <recommendedName>
        <fullName evidence="4">YD repeat-containing protein</fullName>
    </recommendedName>
</protein>
<proteinExistence type="predicted"/>
<feature type="signal peptide" evidence="1">
    <location>
        <begin position="1"/>
        <end position="22"/>
    </location>
</feature>
<keyword evidence="1" id="KW-0732">Signal</keyword>
<keyword evidence="3" id="KW-1185">Reference proteome</keyword>
<evidence type="ECO:0000256" key="1">
    <source>
        <dbReference type="SAM" id="SignalP"/>
    </source>
</evidence>
<reference evidence="2" key="1">
    <citation type="journal article" date="2014" name="Int. J. Syst. Evol. Microbiol.">
        <title>Complete genome sequence of Corynebacterium casei LMG S-19264T (=DSM 44701T), isolated from a smear-ripened cheese.</title>
        <authorList>
            <consortium name="US DOE Joint Genome Institute (JGI-PGF)"/>
            <person name="Walter F."/>
            <person name="Albersmeier A."/>
            <person name="Kalinowski J."/>
            <person name="Ruckert C."/>
        </authorList>
    </citation>
    <scope>NUCLEOTIDE SEQUENCE</scope>
    <source>
        <strain evidence="2">CGMCC 1.15343</strain>
    </source>
</reference>
<evidence type="ECO:0008006" key="4">
    <source>
        <dbReference type="Google" id="ProtNLM"/>
    </source>
</evidence>